<protein>
    <submittedName>
        <fullName evidence="3">Uncharacterized protein</fullName>
    </submittedName>
</protein>
<dbReference type="Pfam" id="PF19898">
    <property type="entry name" value="DUF6371"/>
    <property type="match status" value="1"/>
</dbReference>
<dbReference type="Pfam" id="PF21957">
    <property type="entry name" value="Zn_ribbon_16"/>
    <property type="match status" value="1"/>
</dbReference>
<proteinExistence type="predicted"/>
<gene>
    <name evidence="3" type="ORF">EZS27_012255</name>
</gene>
<feature type="domain" description="Zinc beta-ribbon finger putative" evidence="2">
    <location>
        <begin position="4"/>
        <end position="68"/>
    </location>
</feature>
<comment type="caution">
    <text evidence="3">The sequence shown here is derived from an EMBL/GenBank/DDBJ whole genome shotgun (WGS) entry which is preliminary data.</text>
</comment>
<name>A0A5J4S155_9ZZZZ</name>
<sequence length="393" mass="45264">MNEHKYLLQPYKGISTRHTCPACKHKNEFTLYIDKDTGKPVHPSVGKCNRETNCGYHYTPSDYFRDYPDTNPKNDRQMAYVPKMQTGPLQQVIDYLPLSLVSQNHDLRGNNLYRFFVSKFGEENSKRVFDRYRVFTSKHWRNNGGFSTAFPQIDHAGRLRQIKVIAYNPETGKRLHKEHHAEKWNDKEYTGDTLQDKVWFAGKTLLNNQNANLRQCFFGEHLIKESHRIGIVESEKTAMIAGLYLPDSVWIATGGKNGCKWQNKDVCDALAGKRVFLYPDLKCLQEWALKCAVLKSYGIDAYVSRYLEEHASESDRTAGLDIGDYFLKEPLPEKVKGIETPELQPQVPDTPNENELRTVGALLAYCHETGMNPNKVHINVRKKNVFNLKQCNN</sequence>
<dbReference type="AlphaFoldDB" id="A0A5J4S155"/>
<dbReference type="NCBIfam" id="NF040506">
    <property type="entry name" value="PG0870_Nterm"/>
    <property type="match status" value="1"/>
</dbReference>
<evidence type="ECO:0000259" key="2">
    <source>
        <dbReference type="Pfam" id="PF21957"/>
    </source>
</evidence>
<reference evidence="3" key="1">
    <citation type="submission" date="2019-03" db="EMBL/GenBank/DDBJ databases">
        <title>Single cell metagenomics reveals metabolic interactions within the superorganism composed of flagellate Streblomastix strix and complex community of Bacteroidetes bacteria on its surface.</title>
        <authorList>
            <person name="Treitli S.C."/>
            <person name="Kolisko M."/>
            <person name="Husnik F."/>
            <person name="Keeling P."/>
            <person name="Hampl V."/>
        </authorList>
    </citation>
    <scope>NUCLEOTIDE SEQUENCE</scope>
    <source>
        <strain evidence="3">STM</strain>
    </source>
</reference>
<accession>A0A5J4S155</accession>
<evidence type="ECO:0000259" key="1">
    <source>
        <dbReference type="Pfam" id="PF19898"/>
    </source>
</evidence>
<organism evidence="3">
    <name type="scientific">termite gut metagenome</name>
    <dbReference type="NCBI Taxonomy" id="433724"/>
    <lineage>
        <taxon>unclassified sequences</taxon>
        <taxon>metagenomes</taxon>
        <taxon>organismal metagenomes</taxon>
    </lineage>
</organism>
<evidence type="ECO:0000313" key="3">
    <source>
        <dbReference type="EMBL" id="KAA6339829.1"/>
    </source>
</evidence>
<dbReference type="InterPro" id="IPR045951">
    <property type="entry name" value="DUF6371"/>
</dbReference>
<dbReference type="InterPro" id="IPR047731">
    <property type="entry name" value="Zinc_ribbon_put"/>
</dbReference>
<dbReference type="EMBL" id="SNRY01000504">
    <property type="protein sequence ID" value="KAA6339829.1"/>
    <property type="molecule type" value="Genomic_DNA"/>
</dbReference>
<feature type="domain" description="DUF6371" evidence="1">
    <location>
        <begin position="110"/>
        <end position="281"/>
    </location>
</feature>